<protein>
    <submittedName>
        <fullName evidence="1">Uncharacterized protein</fullName>
    </submittedName>
</protein>
<reference evidence="1" key="1">
    <citation type="submission" date="2016-10" db="EMBL/GenBank/DDBJ databases">
        <title>The High Quality Genome of Vibrio alginolyticus K01M1.</title>
        <authorList>
            <person name="Wendling C."/>
            <person name="Chibani C.M."/>
            <person name="Hertel R."/>
            <person name="Sproer C."/>
            <person name="Bunk B."/>
            <person name="Overmann J."/>
            <person name="Roth O."/>
            <person name="Liesegang H."/>
        </authorList>
    </citation>
    <scope>NUCLEOTIDE SEQUENCE</scope>
    <source>
        <strain evidence="1">K05K4</strain>
        <plasmid evidence="1">pL289</plasmid>
    </source>
</reference>
<dbReference type="EMBL" id="CP017904">
    <property type="protein sequence ID" value="ARP21705.1"/>
    <property type="molecule type" value="Genomic_DNA"/>
</dbReference>
<sequence length="61" mass="6874">MDTKQIALNIFKRNRAGTGFMFTSELERKLKEELPLYDINTDTLDLKELARTTIVAASLGA</sequence>
<geneLocation type="plasmid" evidence="1">
    <name>pL289</name>
</geneLocation>
<dbReference type="RefSeq" id="WP_086048383.1">
    <property type="nucleotide sequence ID" value="NZ_CP017893.1"/>
</dbReference>
<accession>A0A1W6UF84</accession>
<evidence type="ECO:0000313" key="1">
    <source>
        <dbReference type="EMBL" id="ARP21705.1"/>
    </source>
</evidence>
<name>A0A1W6UF84_VIBAL</name>
<dbReference type="AlphaFoldDB" id="A0A1W6UF84"/>
<keyword evidence="1" id="KW-0614">Plasmid</keyword>
<organism evidence="1">
    <name type="scientific">Vibrio alginolyticus</name>
    <dbReference type="NCBI Taxonomy" id="663"/>
    <lineage>
        <taxon>Bacteria</taxon>
        <taxon>Pseudomonadati</taxon>
        <taxon>Pseudomonadota</taxon>
        <taxon>Gammaproteobacteria</taxon>
        <taxon>Vibrionales</taxon>
        <taxon>Vibrionaceae</taxon>
        <taxon>Vibrio</taxon>
    </lineage>
</organism>
<gene>
    <name evidence="1" type="ORF">K05K4_49960</name>
</gene>
<proteinExistence type="predicted"/>